<dbReference type="EMBL" id="JBHUEH010000014">
    <property type="protein sequence ID" value="MFD1886310.1"/>
    <property type="molecule type" value="Genomic_DNA"/>
</dbReference>
<reference evidence="3" key="1">
    <citation type="journal article" date="2019" name="Int. J. Syst. Evol. Microbiol.">
        <title>The Global Catalogue of Microorganisms (GCM) 10K type strain sequencing project: providing services to taxonomists for standard genome sequencing and annotation.</title>
        <authorList>
            <consortium name="The Broad Institute Genomics Platform"/>
            <consortium name="The Broad Institute Genome Sequencing Center for Infectious Disease"/>
            <person name="Wu L."/>
            <person name="Ma J."/>
        </authorList>
    </citation>
    <scope>NUCLEOTIDE SEQUENCE [LARGE SCALE GENOMIC DNA]</scope>
    <source>
        <strain evidence="3">CCUG 54950</strain>
    </source>
</reference>
<evidence type="ECO:0000313" key="3">
    <source>
        <dbReference type="Proteomes" id="UP001597233"/>
    </source>
</evidence>
<evidence type="ECO:0000313" key="2">
    <source>
        <dbReference type="EMBL" id="MFD1886310.1"/>
    </source>
</evidence>
<comment type="caution">
    <text evidence="2">The sequence shown here is derived from an EMBL/GenBank/DDBJ whole genome shotgun (WGS) entry which is preliminary data.</text>
</comment>
<dbReference type="Proteomes" id="UP001597233">
    <property type="component" value="Unassembled WGS sequence"/>
</dbReference>
<evidence type="ECO:0000256" key="1">
    <source>
        <dbReference type="SAM" id="SignalP"/>
    </source>
</evidence>
<keyword evidence="1" id="KW-0732">Signal</keyword>
<protein>
    <submittedName>
        <fullName evidence="2">Uncharacterized protein</fullName>
    </submittedName>
</protein>
<dbReference type="RefSeq" id="WP_347323351.1">
    <property type="nucleotide sequence ID" value="NZ_JBCGUH010000001.1"/>
</dbReference>
<sequence>MNHSLKKSFIIFSCCFTLAGTATLATPASLTHVSKAAIEVPEYGVPFDVSYRYSPQEVHTMYKELNSNWGATVQQIASIHPVVGITLFLNNIGSAKVKETIAQAHFANKGMRLTYTYTLSQISPAANKMENMKLVVE</sequence>
<gene>
    <name evidence="2" type="ORF">ACFSC9_12330</name>
</gene>
<keyword evidence="3" id="KW-1185">Reference proteome</keyword>
<feature type="chain" id="PRO_5045379569" evidence="1">
    <location>
        <begin position="25"/>
        <end position="137"/>
    </location>
</feature>
<accession>A0ABW4RJV4</accession>
<organism evidence="2 3">
    <name type="scientific">Paenibacillus wenxiniae</name>
    <dbReference type="NCBI Taxonomy" id="1636843"/>
    <lineage>
        <taxon>Bacteria</taxon>
        <taxon>Bacillati</taxon>
        <taxon>Bacillota</taxon>
        <taxon>Bacilli</taxon>
        <taxon>Bacillales</taxon>
        <taxon>Paenibacillaceae</taxon>
        <taxon>Paenibacillus</taxon>
    </lineage>
</organism>
<proteinExistence type="predicted"/>
<name>A0ABW4RJV4_9BACL</name>
<feature type="signal peptide" evidence="1">
    <location>
        <begin position="1"/>
        <end position="24"/>
    </location>
</feature>